<dbReference type="STRING" id="865938.Weevi_2000"/>
<keyword evidence="12" id="KW-1185">Reference proteome</keyword>
<evidence type="ECO:0000259" key="10">
    <source>
        <dbReference type="PROSITE" id="PS51384"/>
    </source>
</evidence>
<keyword evidence="7" id="KW-0408">Iron</keyword>
<evidence type="ECO:0000256" key="5">
    <source>
        <dbReference type="ARBA" id="ARBA00022827"/>
    </source>
</evidence>
<evidence type="ECO:0000313" key="12">
    <source>
        <dbReference type="Proteomes" id="UP000008641"/>
    </source>
</evidence>
<sequence>MIFNLLTIKDKKQLTDDSVQLFFDVPAHLQEAYSYQAGQYLTLEVMGERRDYSLCSSPKNHEWTIAVKATKNGKISNYLVKETKIGDQLKVSTPNGRFVIPSKPNEKRTLLAFAAGSGITPIMSILEYTLQTEEWVNFYLFYGNRSTKSAMFCERLNELKLQYPSQLHVFHFYTNDPQEDWLFNGRIDAAKFDLILNQLVDINEVDEAMVCGPEEMIFELAKSIKNAGIIERHIHFELFNPLTNPKMIFGDNDSNVNTVEVTVILDNEQHTVTWHKEKNLIDTLLDEDIDAPYSCKGGICSSCLCKVVEGEVSIGENFVLTDSDYKDGLTLACISRPKSTKLTIDFDAV</sequence>
<reference evidence="12" key="2">
    <citation type="journal article" date="2011" name="Stand. Genomic Sci.">
        <title>Complete genome sequence of Weeksella virosa type strain (9751T).</title>
        <authorList>
            <person name="Lang E."/>
            <person name="Teshima H."/>
            <person name="Lucas S."/>
            <person name="Lapidus A."/>
            <person name="Hammon N."/>
            <person name="Deshpande S."/>
            <person name="Nolan M."/>
            <person name="Cheng J."/>
            <person name="Pitluck S."/>
            <person name="Liolios K."/>
            <person name="Pagani I."/>
            <person name="Mikhailova N."/>
            <person name="Ivanova N."/>
            <person name="Mavromatis K."/>
            <person name="Pati A."/>
            <person name="Tapia R."/>
            <person name="Han C."/>
            <person name="Goodwin L."/>
            <person name="Chen A."/>
            <person name="Palaniappan K."/>
            <person name="Land M."/>
            <person name="Hauser L."/>
            <person name="Chang Y."/>
            <person name="Jeffries C."/>
            <person name="Brambilla E."/>
            <person name="Kopitz M."/>
            <person name="Rohde M."/>
            <person name="Goker M."/>
            <person name="Tindall B."/>
            <person name="Detter J."/>
            <person name="Woyke T."/>
            <person name="Bristow J."/>
            <person name="Eisen J."/>
            <person name="Markowitz V."/>
            <person name="Hugenholtz P."/>
            <person name="Klenk H."/>
            <person name="Kyrpides N."/>
        </authorList>
    </citation>
    <scope>NUCLEOTIDE SEQUENCE [LARGE SCALE GENOMIC DNA]</scope>
    <source>
        <strain evidence="12">ATCC 43766 / DSM 16922 / JCM 21250 / NBRC 16016 / NCTC 11634 / CL345/78</strain>
    </source>
</reference>
<gene>
    <name evidence="11" type="ordered locus">Weevi_2000</name>
</gene>
<dbReference type="Gene3D" id="3.40.50.80">
    <property type="entry name" value="Nucleotide-binding domain of ferredoxin-NADP reductase (FNR) module"/>
    <property type="match status" value="1"/>
</dbReference>
<dbReference type="PROSITE" id="PS51384">
    <property type="entry name" value="FAD_FR"/>
    <property type="match status" value="1"/>
</dbReference>
<dbReference type="CDD" id="cd06214">
    <property type="entry name" value="PA_degradation_oxidoreductase_like"/>
    <property type="match status" value="1"/>
</dbReference>
<dbReference type="SUPFAM" id="SSF54292">
    <property type="entry name" value="2Fe-2S ferredoxin-like"/>
    <property type="match status" value="1"/>
</dbReference>
<keyword evidence="4" id="KW-0479">Metal-binding</keyword>
<dbReference type="CDD" id="cd00207">
    <property type="entry name" value="fer2"/>
    <property type="match status" value="1"/>
</dbReference>
<organism evidence="11 12">
    <name type="scientific">Weeksella virosa (strain ATCC 43766 / DSM 16922 / JCM 21250 / CCUG 30538 / CDC 9751 / IAM 14551 / NBRC 16016 / NCTC 11634 / CL345/78)</name>
    <dbReference type="NCBI Taxonomy" id="865938"/>
    <lineage>
        <taxon>Bacteria</taxon>
        <taxon>Pseudomonadati</taxon>
        <taxon>Bacteroidota</taxon>
        <taxon>Flavobacteriia</taxon>
        <taxon>Flavobacteriales</taxon>
        <taxon>Weeksellaceae</taxon>
        <taxon>Weeksella</taxon>
    </lineage>
</organism>
<dbReference type="Pfam" id="PF00111">
    <property type="entry name" value="Fer2"/>
    <property type="match status" value="1"/>
</dbReference>
<evidence type="ECO:0000256" key="1">
    <source>
        <dbReference type="ARBA" id="ARBA00001974"/>
    </source>
</evidence>
<dbReference type="Pfam" id="PF00175">
    <property type="entry name" value="NAD_binding_1"/>
    <property type="match status" value="1"/>
</dbReference>
<dbReference type="PANTHER" id="PTHR47354:SF8">
    <property type="entry name" value="1,2-PHENYLACETYL-COA EPOXIDASE, SUBUNIT E"/>
    <property type="match status" value="1"/>
</dbReference>
<dbReference type="PROSITE" id="PS51085">
    <property type="entry name" value="2FE2S_FER_2"/>
    <property type="match status" value="1"/>
</dbReference>
<feature type="domain" description="2Fe-2S ferredoxin-type" evidence="9">
    <location>
        <begin position="259"/>
        <end position="349"/>
    </location>
</feature>
<keyword evidence="2" id="KW-0285">Flavoprotein</keyword>
<evidence type="ECO:0000256" key="3">
    <source>
        <dbReference type="ARBA" id="ARBA00022714"/>
    </source>
</evidence>
<dbReference type="GO" id="GO:0008941">
    <property type="term" value="F:nitric oxide dioxygenase NAD(P)H activity"/>
    <property type="evidence" value="ECO:0007669"/>
    <property type="project" value="UniProtKB-EC"/>
</dbReference>
<dbReference type="InterPro" id="IPR001433">
    <property type="entry name" value="OxRdtase_FAD/NAD-bd"/>
</dbReference>
<dbReference type="InterPro" id="IPR001041">
    <property type="entry name" value="2Fe-2S_ferredoxin-type"/>
</dbReference>
<dbReference type="Proteomes" id="UP000008641">
    <property type="component" value="Chromosome"/>
</dbReference>
<dbReference type="GO" id="GO:0050660">
    <property type="term" value="F:flavin adenine dinucleotide binding"/>
    <property type="evidence" value="ECO:0007669"/>
    <property type="project" value="TreeGrafter"/>
</dbReference>
<evidence type="ECO:0000256" key="2">
    <source>
        <dbReference type="ARBA" id="ARBA00022630"/>
    </source>
</evidence>
<dbReference type="AlphaFoldDB" id="F0P1G2"/>
<accession>F0P1G2</accession>
<dbReference type="PRINTS" id="PR00410">
    <property type="entry name" value="PHEHYDRXLASE"/>
</dbReference>
<name>F0P1G2_WEEVC</name>
<dbReference type="InterPro" id="IPR039261">
    <property type="entry name" value="FNR_nucleotide-bd"/>
</dbReference>
<dbReference type="InterPro" id="IPR017938">
    <property type="entry name" value="Riboflavin_synthase-like_b-brl"/>
</dbReference>
<dbReference type="eggNOG" id="COG1018">
    <property type="taxonomic scope" value="Bacteria"/>
</dbReference>
<dbReference type="InterPro" id="IPR008333">
    <property type="entry name" value="Cbr1-like_FAD-bd_dom"/>
</dbReference>
<dbReference type="InterPro" id="IPR036010">
    <property type="entry name" value="2Fe-2S_ferredoxin-like_sf"/>
</dbReference>
<evidence type="ECO:0000256" key="7">
    <source>
        <dbReference type="ARBA" id="ARBA00023004"/>
    </source>
</evidence>
<dbReference type="OrthoDB" id="9789468at2"/>
<keyword evidence="11" id="KW-0223">Dioxygenase</keyword>
<reference evidence="11 12" key="1">
    <citation type="journal article" date="2011" name="Stand. Genomic Sci.">
        <title>Complete genome sequence of Weeksella virosa type strain (9751).</title>
        <authorList>
            <person name="Lang E."/>
            <person name="Teshima H."/>
            <person name="Lucas S."/>
            <person name="Lapidus A."/>
            <person name="Hammon N."/>
            <person name="Deshpande S."/>
            <person name="Nolan M."/>
            <person name="Cheng J.F."/>
            <person name="Pitluck S."/>
            <person name="Liolios K."/>
            <person name="Pagani I."/>
            <person name="Mikhailova N."/>
            <person name="Ivanova N."/>
            <person name="Mavromatis K."/>
            <person name="Pati A."/>
            <person name="Tapia R."/>
            <person name="Han C."/>
            <person name="Goodwin L."/>
            <person name="Chen A."/>
            <person name="Palaniappan K."/>
            <person name="Land M."/>
            <person name="Hauser L."/>
            <person name="Chang Y.J."/>
            <person name="Jeffries C.D."/>
            <person name="Brambilla E.M."/>
            <person name="Kopitz M."/>
            <person name="Rohde M."/>
            <person name="Goker M."/>
            <person name="Tindall B.J."/>
            <person name="Detter J.C."/>
            <person name="Woyke T."/>
            <person name="Bristow J."/>
            <person name="Eisen J.A."/>
            <person name="Markowitz V."/>
            <person name="Hugenholtz P."/>
            <person name="Klenk H.P."/>
            <person name="Kyrpides N.C."/>
        </authorList>
    </citation>
    <scope>NUCLEOTIDE SEQUENCE [LARGE SCALE GENOMIC DNA]</scope>
    <source>
        <strain evidence="12">ATCC 43766 / DSM 16922 / JCM 21250 / NBRC 16016 / NCTC 11634 / CL345/78</strain>
    </source>
</reference>
<dbReference type="InterPro" id="IPR050415">
    <property type="entry name" value="MRET"/>
</dbReference>
<dbReference type="EC" id="1.14.12.17" evidence="11"/>
<dbReference type="PROSITE" id="PS00197">
    <property type="entry name" value="2FE2S_FER_1"/>
    <property type="match status" value="1"/>
</dbReference>
<dbReference type="InterPro" id="IPR012675">
    <property type="entry name" value="Beta-grasp_dom_sf"/>
</dbReference>
<dbReference type="SUPFAM" id="SSF52343">
    <property type="entry name" value="Ferredoxin reductase-like, C-terminal NADP-linked domain"/>
    <property type="match status" value="1"/>
</dbReference>
<feature type="domain" description="FAD-binding FR-type" evidence="10">
    <location>
        <begin position="1"/>
        <end position="101"/>
    </location>
</feature>
<evidence type="ECO:0000256" key="4">
    <source>
        <dbReference type="ARBA" id="ARBA00022723"/>
    </source>
</evidence>
<evidence type="ECO:0000259" key="9">
    <source>
        <dbReference type="PROSITE" id="PS51085"/>
    </source>
</evidence>
<evidence type="ECO:0000313" key="11">
    <source>
        <dbReference type="EMBL" id="ADX68676.1"/>
    </source>
</evidence>
<evidence type="ECO:0000256" key="8">
    <source>
        <dbReference type="ARBA" id="ARBA00023014"/>
    </source>
</evidence>
<keyword evidence="8" id="KW-0411">Iron-sulfur</keyword>
<dbReference type="InterPro" id="IPR017927">
    <property type="entry name" value="FAD-bd_FR_type"/>
</dbReference>
<evidence type="ECO:0000256" key="6">
    <source>
        <dbReference type="ARBA" id="ARBA00023002"/>
    </source>
</evidence>
<dbReference type="Gene3D" id="2.40.30.10">
    <property type="entry name" value="Translation factors"/>
    <property type="match status" value="1"/>
</dbReference>
<dbReference type="PANTHER" id="PTHR47354">
    <property type="entry name" value="NADH OXIDOREDUCTASE HCR"/>
    <property type="match status" value="1"/>
</dbReference>
<keyword evidence="3" id="KW-0001">2Fe-2S</keyword>
<keyword evidence="6 11" id="KW-0560">Oxidoreductase</keyword>
<protein>
    <submittedName>
        <fullName evidence="11">Nitric oxide dioxygenase</fullName>
        <ecNumber evidence="11">1.14.12.17</ecNumber>
    </submittedName>
</protein>
<dbReference type="EMBL" id="CP002455">
    <property type="protein sequence ID" value="ADX68676.1"/>
    <property type="molecule type" value="Genomic_DNA"/>
</dbReference>
<dbReference type="PRINTS" id="PR00371">
    <property type="entry name" value="FPNCR"/>
</dbReference>
<dbReference type="RefSeq" id="WP_013599064.1">
    <property type="nucleotide sequence ID" value="NC_015144.1"/>
</dbReference>
<dbReference type="KEGG" id="wvi:Weevi_2000"/>
<dbReference type="HOGENOM" id="CLU_003827_14_1_10"/>
<dbReference type="Pfam" id="PF00970">
    <property type="entry name" value="FAD_binding_6"/>
    <property type="match status" value="1"/>
</dbReference>
<dbReference type="SUPFAM" id="SSF63380">
    <property type="entry name" value="Riboflavin synthase domain-like"/>
    <property type="match status" value="1"/>
</dbReference>
<proteinExistence type="predicted"/>
<comment type="cofactor">
    <cofactor evidence="1">
        <name>FAD</name>
        <dbReference type="ChEBI" id="CHEBI:57692"/>
    </cofactor>
</comment>
<dbReference type="GO" id="GO:0051537">
    <property type="term" value="F:2 iron, 2 sulfur cluster binding"/>
    <property type="evidence" value="ECO:0007669"/>
    <property type="project" value="UniProtKB-KW"/>
</dbReference>
<keyword evidence="5" id="KW-0274">FAD</keyword>
<dbReference type="InterPro" id="IPR006058">
    <property type="entry name" value="2Fe2S_fd_BS"/>
</dbReference>
<dbReference type="GO" id="GO:0046872">
    <property type="term" value="F:metal ion binding"/>
    <property type="evidence" value="ECO:0007669"/>
    <property type="project" value="UniProtKB-KW"/>
</dbReference>
<dbReference type="InterPro" id="IPR001709">
    <property type="entry name" value="Flavoprot_Pyr_Nucl_cyt_Rdtase"/>
</dbReference>
<dbReference type="Gene3D" id="3.10.20.30">
    <property type="match status" value="1"/>
</dbReference>